<evidence type="ECO:0000259" key="1">
    <source>
        <dbReference type="Pfam" id="PF13480"/>
    </source>
</evidence>
<gene>
    <name evidence="2" type="ORF">GCM10007989_18960</name>
</gene>
<feature type="domain" description="BioF2-like acetyltransferase" evidence="1">
    <location>
        <begin position="195"/>
        <end position="340"/>
    </location>
</feature>
<accession>A0A918VU42</accession>
<name>A0A918VU42_9HYPH</name>
<evidence type="ECO:0000313" key="3">
    <source>
        <dbReference type="Proteomes" id="UP000646579"/>
    </source>
</evidence>
<comment type="caution">
    <text evidence="2">The sequence shown here is derived from an EMBL/GenBank/DDBJ whole genome shotgun (WGS) entry which is preliminary data.</text>
</comment>
<dbReference type="InterPro" id="IPR016181">
    <property type="entry name" value="Acyl_CoA_acyltransferase"/>
</dbReference>
<dbReference type="InterPro" id="IPR038740">
    <property type="entry name" value="BioF2-like_GNAT_dom"/>
</dbReference>
<protein>
    <recommendedName>
        <fullName evidence="1">BioF2-like acetyltransferase domain-containing protein</fullName>
    </recommendedName>
</protein>
<reference evidence="2" key="2">
    <citation type="submission" date="2020-09" db="EMBL/GenBank/DDBJ databases">
        <authorList>
            <person name="Sun Q."/>
            <person name="Kim S."/>
        </authorList>
    </citation>
    <scope>NUCLEOTIDE SEQUENCE</scope>
    <source>
        <strain evidence="2">KCTC 32437</strain>
    </source>
</reference>
<keyword evidence="3" id="KW-1185">Reference proteome</keyword>
<dbReference type="AlphaFoldDB" id="A0A918VU42"/>
<sequence>MTSLALGNDIAPVNAPRVHTAARPRARVLTSRFAVEEIAEQWLDLESRCDGAVFFQSLAWTRAIYDFEAARHNRGFTPVIATLWLGNSLLAILPLERIKTPTRRVLSPIGQAYAQYADMLLAHGQDPQKALSCLLSAAAGEAPAEGVSFLKVRAGSALERGLPASSVRTGSEMGAPYVTLSGHADFDSYHKTIKSKTRKNMRNARNRLERDGPLEHQVSSGGPSIRGVIERTVSGRAARLRSQGLTSRAFADGSFAKFCDGIVSQPDIELLAGSLRHLGEPIAEQWGFVHNRRYYAFVASRDFAHSEESPGKLHLEEMLRACKARDLVGADLMVPVMPYKLTWATETVPVHDYAVPLNWRGRIAITVWDRALRPWLKSRVLAMPKGLRGILLGSRGAS</sequence>
<reference evidence="2" key="1">
    <citation type="journal article" date="2014" name="Int. J. Syst. Evol. Microbiol.">
        <title>Complete genome sequence of Corynebacterium casei LMG S-19264T (=DSM 44701T), isolated from a smear-ripened cheese.</title>
        <authorList>
            <consortium name="US DOE Joint Genome Institute (JGI-PGF)"/>
            <person name="Walter F."/>
            <person name="Albersmeier A."/>
            <person name="Kalinowski J."/>
            <person name="Ruckert C."/>
        </authorList>
    </citation>
    <scope>NUCLEOTIDE SEQUENCE</scope>
    <source>
        <strain evidence="2">KCTC 32437</strain>
    </source>
</reference>
<evidence type="ECO:0000313" key="2">
    <source>
        <dbReference type="EMBL" id="GHA23671.1"/>
    </source>
</evidence>
<organism evidence="2 3">
    <name type="scientific">Devosia pacifica</name>
    <dbReference type="NCBI Taxonomy" id="1335967"/>
    <lineage>
        <taxon>Bacteria</taxon>
        <taxon>Pseudomonadati</taxon>
        <taxon>Pseudomonadota</taxon>
        <taxon>Alphaproteobacteria</taxon>
        <taxon>Hyphomicrobiales</taxon>
        <taxon>Devosiaceae</taxon>
        <taxon>Devosia</taxon>
    </lineage>
</organism>
<dbReference type="RefSeq" id="WP_189425445.1">
    <property type="nucleotide sequence ID" value="NZ_BMZE01000002.1"/>
</dbReference>
<dbReference type="Pfam" id="PF13480">
    <property type="entry name" value="Acetyltransf_6"/>
    <property type="match status" value="1"/>
</dbReference>
<proteinExistence type="predicted"/>
<dbReference type="EMBL" id="BMZE01000002">
    <property type="protein sequence ID" value="GHA23671.1"/>
    <property type="molecule type" value="Genomic_DNA"/>
</dbReference>
<dbReference type="SUPFAM" id="SSF55729">
    <property type="entry name" value="Acyl-CoA N-acyltransferases (Nat)"/>
    <property type="match status" value="1"/>
</dbReference>
<dbReference type="Proteomes" id="UP000646579">
    <property type="component" value="Unassembled WGS sequence"/>
</dbReference>